<evidence type="ECO:0000256" key="1">
    <source>
        <dbReference type="ARBA" id="ARBA00006347"/>
    </source>
</evidence>
<dbReference type="CDD" id="cd02961">
    <property type="entry name" value="PDI_a_family"/>
    <property type="match status" value="1"/>
</dbReference>
<dbReference type="GO" id="GO:0006457">
    <property type="term" value="P:protein folding"/>
    <property type="evidence" value="ECO:0007669"/>
    <property type="project" value="TreeGrafter"/>
</dbReference>
<dbReference type="GO" id="GO:0005783">
    <property type="term" value="C:endoplasmic reticulum"/>
    <property type="evidence" value="ECO:0007669"/>
    <property type="project" value="TreeGrafter"/>
</dbReference>
<evidence type="ECO:0000259" key="2">
    <source>
        <dbReference type="PROSITE" id="PS51352"/>
    </source>
</evidence>
<organism evidence="3">
    <name type="scientific">Homalodisca liturata</name>
    <dbReference type="NCBI Taxonomy" id="320908"/>
    <lineage>
        <taxon>Eukaryota</taxon>
        <taxon>Metazoa</taxon>
        <taxon>Ecdysozoa</taxon>
        <taxon>Arthropoda</taxon>
        <taxon>Hexapoda</taxon>
        <taxon>Insecta</taxon>
        <taxon>Pterygota</taxon>
        <taxon>Neoptera</taxon>
        <taxon>Paraneoptera</taxon>
        <taxon>Hemiptera</taxon>
        <taxon>Auchenorrhyncha</taxon>
        <taxon>Membracoidea</taxon>
        <taxon>Cicadellidae</taxon>
        <taxon>Cicadellinae</taxon>
        <taxon>Proconiini</taxon>
        <taxon>Homalodisca</taxon>
    </lineage>
</organism>
<protein>
    <recommendedName>
        <fullName evidence="2">Thioredoxin domain-containing protein</fullName>
    </recommendedName>
</protein>
<dbReference type="SUPFAM" id="SSF52833">
    <property type="entry name" value="Thioredoxin-like"/>
    <property type="match status" value="1"/>
</dbReference>
<feature type="non-terminal residue" evidence="3">
    <location>
        <position position="1"/>
    </location>
</feature>
<dbReference type="AlphaFoldDB" id="A0A1B6J7B3"/>
<dbReference type="GO" id="GO:0003756">
    <property type="term" value="F:protein disulfide isomerase activity"/>
    <property type="evidence" value="ECO:0007669"/>
    <property type="project" value="TreeGrafter"/>
</dbReference>
<dbReference type="PROSITE" id="PS51352">
    <property type="entry name" value="THIOREDOXIN_2"/>
    <property type="match status" value="1"/>
</dbReference>
<dbReference type="Gene3D" id="3.40.30.10">
    <property type="entry name" value="Glutaredoxin"/>
    <property type="match status" value="1"/>
</dbReference>
<gene>
    <name evidence="3" type="ORF">g.16162</name>
</gene>
<accession>A0A1B6J7B3</accession>
<dbReference type="Pfam" id="PF00085">
    <property type="entry name" value="Thioredoxin"/>
    <property type="match status" value="1"/>
</dbReference>
<dbReference type="GO" id="GO:0034976">
    <property type="term" value="P:response to endoplasmic reticulum stress"/>
    <property type="evidence" value="ECO:0007669"/>
    <property type="project" value="TreeGrafter"/>
</dbReference>
<evidence type="ECO:0000313" key="3">
    <source>
        <dbReference type="EMBL" id="JAS95061.1"/>
    </source>
</evidence>
<dbReference type="PANTHER" id="PTHR18929">
    <property type="entry name" value="PROTEIN DISULFIDE ISOMERASE"/>
    <property type="match status" value="1"/>
</dbReference>
<comment type="similarity">
    <text evidence="1">Belongs to the protein disulfide isomerase family.</text>
</comment>
<proteinExistence type="inferred from homology"/>
<sequence>KDPEHIKNLHGIQDMNYMECFLSSDEELAKAVGAPFPSVYVYNAAERAVLVLPFYERFASLHAAITTPAFFKITSSSIRALQNLAQPVIYVIAKRESFRAVKHNLGPLMKKYSSEAKFIYFAPEEISPLIQLIGSTDADYPVLLSMSKDAKFMVRNVGVENFDASLEKLRTKTAELIRFSSVIPEDNGKRPVKVMNTETVDAIVASQERDRLLAFTSPSCGYCNQLKPVLNQLATLFVEKGVDIYVGEYNVIANENFRHAEISGVPALFYLKQGSSELHKLPVEARTLKALVEYV</sequence>
<reference evidence="3" key="1">
    <citation type="submission" date="2015-11" db="EMBL/GenBank/DDBJ databases">
        <title>De novo transcriptome assembly of four potential Pierce s Disease insect vectors from Arizona vineyards.</title>
        <authorList>
            <person name="Tassone E.E."/>
        </authorList>
    </citation>
    <scope>NUCLEOTIDE SEQUENCE</scope>
</reference>
<feature type="non-terminal residue" evidence="3">
    <location>
        <position position="295"/>
    </location>
</feature>
<dbReference type="InterPro" id="IPR036249">
    <property type="entry name" value="Thioredoxin-like_sf"/>
</dbReference>
<dbReference type="PANTHER" id="PTHR18929:SF240">
    <property type="entry name" value="PROTEIN DISULFIDE-ISOMERASE"/>
    <property type="match status" value="1"/>
</dbReference>
<feature type="domain" description="Thioredoxin" evidence="2">
    <location>
        <begin position="170"/>
        <end position="295"/>
    </location>
</feature>
<dbReference type="InterPro" id="IPR013766">
    <property type="entry name" value="Thioredoxin_domain"/>
</dbReference>
<name>A0A1B6J7B3_9HEMI</name>
<dbReference type="EMBL" id="GECU01012645">
    <property type="protein sequence ID" value="JAS95061.1"/>
    <property type="molecule type" value="Transcribed_RNA"/>
</dbReference>